<reference evidence="1 2" key="1">
    <citation type="journal article" date="2021" name="Hortic Res">
        <title>Chromosome-scale assembly of the Dendrobium chrysotoxum genome enhances the understanding of orchid evolution.</title>
        <authorList>
            <person name="Zhang Y."/>
            <person name="Zhang G.Q."/>
            <person name="Zhang D."/>
            <person name="Liu X.D."/>
            <person name="Xu X.Y."/>
            <person name="Sun W.H."/>
            <person name="Yu X."/>
            <person name="Zhu X."/>
            <person name="Wang Z.W."/>
            <person name="Zhao X."/>
            <person name="Zhong W.Y."/>
            <person name="Chen H."/>
            <person name="Yin W.L."/>
            <person name="Huang T."/>
            <person name="Niu S.C."/>
            <person name="Liu Z.J."/>
        </authorList>
    </citation>
    <scope>NUCLEOTIDE SEQUENCE [LARGE SCALE GENOMIC DNA]</scope>
    <source>
        <strain evidence="1">Lindl</strain>
    </source>
</reference>
<accession>A0AAV7H1U4</accession>
<name>A0AAV7H1U4_DENCH</name>
<dbReference type="AlphaFoldDB" id="A0AAV7H1U4"/>
<evidence type="ECO:0000313" key="2">
    <source>
        <dbReference type="Proteomes" id="UP000775213"/>
    </source>
</evidence>
<dbReference type="EMBL" id="JAGFBR010000004">
    <property type="protein sequence ID" value="KAH0468075.1"/>
    <property type="molecule type" value="Genomic_DNA"/>
</dbReference>
<comment type="caution">
    <text evidence="1">The sequence shown here is derived from an EMBL/GenBank/DDBJ whole genome shotgun (WGS) entry which is preliminary data.</text>
</comment>
<gene>
    <name evidence="1" type="ORF">IEQ34_003108</name>
</gene>
<keyword evidence="2" id="KW-1185">Reference proteome</keyword>
<sequence>MLQGDTILVHSASHENEVPIKGLVEETLAKLQDNTEDPKQISIIDSELPSTNVKDPIILQGVINNSISSLSSVSKNVDEQMLAITNNQNIITSSPLNICVIYKKFPNMDFMMINNSYANTVTSQPVVNDQDDRQFMLEEGNVGIDMGSKETVEDCYTFEDGELPQEVRQAGLYNDIHHNKVGIPHLDLIDQGYR</sequence>
<proteinExistence type="predicted"/>
<evidence type="ECO:0000313" key="1">
    <source>
        <dbReference type="EMBL" id="KAH0468075.1"/>
    </source>
</evidence>
<organism evidence="1 2">
    <name type="scientific">Dendrobium chrysotoxum</name>
    <name type="common">Orchid</name>
    <dbReference type="NCBI Taxonomy" id="161865"/>
    <lineage>
        <taxon>Eukaryota</taxon>
        <taxon>Viridiplantae</taxon>
        <taxon>Streptophyta</taxon>
        <taxon>Embryophyta</taxon>
        <taxon>Tracheophyta</taxon>
        <taxon>Spermatophyta</taxon>
        <taxon>Magnoliopsida</taxon>
        <taxon>Liliopsida</taxon>
        <taxon>Asparagales</taxon>
        <taxon>Orchidaceae</taxon>
        <taxon>Epidendroideae</taxon>
        <taxon>Malaxideae</taxon>
        <taxon>Dendrobiinae</taxon>
        <taxon>Dendrobium</taxon>
    </lineage>
</organism>
<protein>
    <submittedName>
        <fullName evidence="1">Uncharacterized protein</fullName>
    </submittedName>
</protein>
<dbReference type="Proteomes" id="UP000775213">
    <property type="component" value="Unassembled WGS sequence"/>
</dbReference>